<name>A0A068SU37_NEOGA</name>
<dbReference type="RefSeq" id="WP_038590593.1">
    <property type="nucleotide sequence ID" value="NZ_HG938353.1"/>
</dbReference>
<feature type="domain" description="DUF2249" evidence="1">
    <location>
        <begin position="100"/>
        <end position="165"/>
    </location>
</feature>
<dbReference type="KEGG" id="ngg:RG540_CH35640"/>
<dbReference type="InterPro" id="IPR018720">
    <property type="entry name" value="DUF2249"/>
</dbReference>
<keyword evidence="3" id="KW-1185">Reference proteome</keyword>
<protein>
    <recommendedName>
        <fullName evidence="1">DUF2249 domain-containing protein</fullName>
    </recommendedName>
</protein>
<evidence type="ECO:0000259" key="1">
    <source>
        <dbReference type="Pfam" id="PF10006"/>
    </source>
</evidence>
<dbReference type="Proteomes" id="UP000028181">
    <property type="component" value="Chromosome I"/>
</dbReference>
<dbReference type="InterPro" id="IPR036868">
    <property type="entry name" value="TusA-like_sf"/>
</dbReference>
<gene>
    <name evidence="2" type="ORF">RG540_CH35640</name>
</gene>
<sequence length="173" mass="19148">MTQEFKELDVRPILKNGGEPFEAIMTAVGTLQPGQGLKLFAPFKPQPLYRVLDAKGFDHAVIELDGGDFEVRFTPRQHEAVAHSENAVSPELWAEPSVQLDLSDLDPPEPMQRILGAAEALNPGEVIFAVLAREPVFLFPELTRRGHQWVGNFDRDGSAYRIMIRTGKGVADA</sequence>
<dbReference type="OrthoDB" id="30295at2"/>
<proteinExistence type="predicted"/>
<dbReference type="AlphaFoldDB" id="A0A068SU37"/>
<feature type="domain" description="DUF2249" evidence="1">
    <location>
        <begin position="7"/>
        <end position="74"/>
    </location>
</feature>
<dbReference type="GeneID" id="24256449"/>
<dbReference type="SUPFAM" id="SSF64307">
    <property type="entry name" value="SirA-like"/>
    <property type="match status" value="1"/>
</dbReference>
<dbReference type="EMBL" id="HG938353">
    <property type="protein sequence ID" value="CDN49728.1"/>
    <property type="molecule type" value="Genomic_DNA"/>
</dbReference>
<dbReference type="PATRIC" id="fig|1028800.3.peg.3620"/>
<reference evidence="3" key="1">
    <citation type="journal article" date="2014" name="BMC Genomics">
        <title>Genome sequencing of two Neorhizobium galegae strains reveals a noeT gene responsible for the unusual acetylation of the nodulation factors.</title>
        <authorList>
            <person name="Osterman J."/>
            <person name="Marsh J."/>
            <person name="Laine P.K."/>
            <person name="Zeng Z."/>
            <person name="Alatalo E."/>
            <person name="Sullivan J.T."/>
            <person name="Young J.P."/>
            <person name="Thomas-Oates J."/>
            <person name="Paulin L."/>
            <person name="Lindstrom K."/>
        </authorList>
    </citation>
    <scope>NUCLEOTIDE SEQUENCE [LARGE SCALE GENOMIC DNA]</scope>
    <source>
        <strain evidence="3">HAMBI 540</strain>
    </source>
</reference>
<dbReference type="HOGENOM" id="CLU_122348_0_0_5"/>
<evidence type="ECO:0000313" key="3">
    <source>
        <dbReference type="Proteomes" id="UP000028181"/>
    </source>
</evidence>
<organism evidence="2 3">
    <name type="scientific">Neorhizobium galegae bv. orientalis str. HAMBI 540</name>
    <dbReference type="NCBI Taxonomy" id="1028800"/>
    <lineage>
        <taxon>Bacteria</taxon>
        <taxon>Pseudomonadati</taxon>
        <taxon>Pseudomonadota</taxon>
        <taxon>Alphaproteobacteria</taxon>
        <taxon>Hyphomicrobiales</taxon>
        <taxon>Rhizobiaceae</taxon>
        <taxon>Rhizobium/Agrobacterium group</taxon>
        <taxon>Neorhizobium</taxon>
    </lineage>
</organism>
<evidence type="ECO:0000313" key="2">
    <source>
        <dbReference type="EMBL" id="CDN49728.1"/>
    </source>
</evidence>
<dbReference type="eggNOG" id="COG0425">
    <property type="taxonomic scope" value="Bacteria"/>
</dbReference>
<accession>A0A068SU37</accession>
<dbReference type="Pfam" id="PF10006">
    <property type="entry name" value="DUF2249"/>
    <property type="match status" value="2"/>
</dbReference>